<feature type="region of interest" description="Disordered" evidence="1">
    <location>
        <begin position="1"/>
        <end position="27"/>
    </location>
</feature>
<proteinExistence type="predicted"/>
<name>A0A3B0BDD3_9BACL</name>
<accession>A0A3B0BDD3</accession>
<reference evidence="2 3" key="1">
    <citation type="journal article" date="2007" name="Int. J. Syst. Evol. Microbiol.">
        <title>Paenibacillus ginsengarvi sp. nov., isolated from soil from ginseng cultivation.</title>
        <authorList>
            <person name="Yoon M.H."/>
            <person name="Ten L.N."/>
            <person name="Im W.T."/>
        </authorList>
    </citation>
    <scope>NUCLEOTIDE SEQUENCE [LARGE SCALE GENOMIC DNA]</scope>
    <source>
        <strain evidence="2 3">KCTC 13059</strain>
    </source>
</reference>
<comment type="caution">
    <text evidence="2">The sequence shown here is derived from an EMBL/GenBank/DDBJ whole genome shotgun (WGS) entry which is preliminary data.</text>
</comment>
<gene>
    <name evidence="2" type="ORF">D7M11_31170</name>
</gene>
<dbReference type="EMBL" id="RBAH01000033">
    <property type="protein sequence ID" value="RKN70087.1"/>
    <property type="molecule type" value="Genomic_DNA"/>
</dbReference>
<evidence type="ECO:0000256" key="1">
    <source>
        <dbReference type="SAM" id="MobiDB-lite"/>
    </source>
</evidence>
<sequence>MKGKHLPSIFKSKPVPYPVPSQYREQGERNARNKFNNYLNGTIDVNGALSQAEEEIKQQLAAVKGAK</sequence>
<evidence type="ECO:0000313" key="3">
    <source>
        <dbReference type="Proteomes" id="UP000282311"/>
    </source>
</evidence>
<evidence type="ECO:0000313" key="2">
    <source>
        <dbReference type="EMBL" id="RKN70087.1"/>
    </source>
</evidence>
<dbReference type="RefSeq" id="WP_120751194.1">
    <property type="nucleotide sequence ID" value="NZ_RBAH01000033.1"/>
</dbReference>
<organism evidence="2 3">
    <name type="scientific">Paenibacillus ginsengarvi</name>
    <dbReference type="NCBI Taxonomy" id="400777"/>
    <lineage>
        <taxon>Bacteria</taxon>
        <taxon>Bacillati</taxon>
        <taxon>Bacillota</taxon>
        <taxon>Bacilli</taxon>
        <taxon>Bacillales</taxon>
        <taxon>Paenibacillaceae</taxon>
        <taxon>Paenibacillus</taxon>
    </lineage>
</organism>
<dbReference type="Proteomes" id="UP000282311">
    <property type="component" value="Unassembled WGS sequence"/>
</dbReference>
<dbReference type="AlphaFoldDB" id="A0A3B0BDD3"/>
<keyword evidence="3" id="KW-1185">Reference proteome</keyword>
<protein>
    <submittedName>
        <fullName evidence="2">Uncharacterized protein</fullName>
    </submittedName>
</protein>